<evidence type="ECO:0000313" key="3">
    <source>
        <dbReference type="Proteomes" id="UP000283269"/>
    </source>
</evidence>
<sequence length="297" mass="31299">MSSNKKATQAGRRAYPGNIVMTNCNNVSTNTYTIGGGNDHHFMKSFDAASNMSNSAPSSGTAQDEEAANILFGNMSSARHNPIPPWAAQVQAAAKAATLNAINAAFANMPSNAAPVNSIPPRTAQTQTAAHAATNTINNADIGTSSYQQKMERLYPNVTTIIENGHRRTYVNGRLVSGSGNGSGTVEETVDLGSVRIQMSSHAPSDAAPNSAATNVPPPKYADVVGNGSVTSNSNTDAPVPSRLPPLSELTTTVTPPAKHATGRNMAKSMRSSWANRISEMWSKLWRSKSRSRSVSK</sequence>
<accession>A0A409WWF8</accession>
<keyword evidence="3" id="KW-1185">Reference proteome</keyword>
<reference evidence="2 3" key="1">
    <citation type="journal article" date="2018" name="Evol. Lett.">
        <title>Horizontal gene cluster transfer increased hallucinogenic mushroom diversity.</title>
        <authorList>
            <person name="Reynolds H.T."/>
            <person name="Vijayakumar V."/>
            <person name="Gluck-Thaler E."/>
            <person name="Korotkin H.B."/>
            <person name="Matheny P.B."/>
            <person name="Slot J.C."/>
        </authorList>
    </citation>
    <scope>NUCLEOTIDE SEQUENCE [LARGE SCALE GENOMIC DNA]</scope>
    <source>
        <strain evidence="2 3">2631</strain>
    </source>
</reference>
<gene>
    <name evidence="2" type="ORF">CVT25_009216</name>
</gene>
<evidence type="ECO:0000256" key="1">
    <source>
        <dbReference type="SAM" id="MobiDB-lite"/>
    </source>
</evidence>
<protein>
    <submittedName>
        <fullName evidence="2">Uncharacterized protein</fullName>
    </submittedName>
</protein>
<comment type="caution">
    <text evidence="2">The sequence shown here is derived from an EMBL/GenBank/DDBJ whole genome shotgun (WGS) entry which is preliminary data.</text>
</comment>
<dbReference type="Proteomes" id="UP000283269">
    <property type="component" value="Unassembled WGS sequence"/>
</dbReference>
<dbReference type="AlphaFoldDB" id="A0A409WWF8"/>
<name>A0A409WWF8_PSICY</name>
<feature type="compositionally biased region" description="Polar residues" evidence="1">
    <location>
        <begin position="228"/>
        <end position="237"/>
    </location>
</feature>
<organism evidence="2 3">
    <name type="scientific">Psilocybe cyanescens</name>
    <dbReference type="NCBI Taxonomy" id="93625"/>
    <lineage>
        <taxon>Eukaryota</taxon>
        <taxon>Fungi</taxon>
        <taxon>Dikarya</taxon>
        <taxon>Basidiomycota</taxon>
        <taxon>Agaricomycotina</taxon>
        <taxon>Agaricomycetes</taxon>
        <taxon>Agaricomycetidae</taxon>
        <taxon>Agaricales</taxon>
        <taxon>Agaricineae</taxon>
        <taxon>Strophariaceae</taxon>
        <taxon>Psilocybe</taxon>
    </lineage>
</organism>
<dbReference type="EMBL" id="NHYD01003092">
    <property type="protein sequence ID" value="PPQ82842.1"/>
    <property type="molecule type" value="Genomic_DNA"/>
</dbReference>
<proteinExistence type="predicted"/>
<dbReference type="InParanoid" id="A0A409WWF8"/>
<evidence type="ECO:0000313" key="2">
    <source>
        <dbReference type="EMBL" id="PPQ82842.1"/>
    </source>
</evidence>
<feature type="region of interest" description="Disordered" evidence="1">
    <location>
        <begin position="200"/>
        <end position="271"/>
    </location>
</feature>